<dbReference type="Proteomes" id="UP000013909">
    <property type="component" value="Unassembled WGS sequence"/>
</dbReference>
<evidence type="ECO:0000256" key="1">
    <source>
        <dbReference type="ARBA" id="ARBA00022801"/>
    </source>
</evidence>
<comment type="caution">
    <text evidence="3">The sequence shown here is derived from an EMBL/GenBank/DDBJ whole genome shotgun (WGS) entry which is preliminary data.</text>
</comment>
<dbReference type="STRING" id="1232681.ADIS_0855"/>
<accession>R7ZX04</accession>
<dbReference type="InterPro" id="IPR022742">
    <property type="entry name" value="Hydrolase_4"/>
</dbReference>
<proteinExistence type="predicted"/>
<dbReference type="GO" id="GO:0052689">
    <property type="term" value="F:carboxylic ester hydrolase activity"/>
    <property type="evidence" value="ECO:0007669"/>
    <property type="project" value="TreeGrafter"/>
</dbReference>
<dbReference type="InterPro" id="IPR029058">
    <property type="entry name" value="AB_hydrolase_fold"/>
</dbReference>
<dbReference type="PROSITE" id="PS00708">
    <property type="entry name" value="PRO_ENDOPEP_SER"/>
    <property type="match status" value="1"/>
</dbReference>
<keyword evidence="4" id="KW-1185">Reference proteome</keyword>
<name>R7ZX04_9BACT</name>
<dbReference type="PANTHER" id="PTHR43265:SF1">
    <property type="entry name" value="ESTERASE ESTD"/>
    <property type="match status" value="1"/>
</dbReference>
<dbReference type="InterPro" id="IPR053145">
    <property type="entry name" value="AB_hydrolase_Est10"/>
</dbReference>
<dbReference type="GO" id="GO:0004252">
    <property type="term" value="F:serine-type endopeptidase activity"/>
    <property type="evidence" value="ECO:0007669"/>
    <property type="project" value="InterPro"/>
</dbReference>
<gene>
    <name evidence="3" type="ORF">ADIS_0855</name>
</gene>
<dbReference type="PANTHER" id="PTHR43265">
    <property type="entry name" value="ESTERASE ESTD"/>
    <property type="match status" value="1"/>
</dbReference>
<sequence>MNPMYRKTSLFLAISWRNLSRKNICLLFGLFFALSPLAYSQAPLVGSWKGDLDLGFQKLPLLFHFEGNAGNWKGKMDSPSQGAEGIPLTKVLFDGMMLLVEIEPLQATFEGVLQEGEFRGQFNQNGFKLPLTLLKQTGVASGSGTVNRPQEPKGPFPYETMEVTFVSGTEKIALKGTITKPAGEGPFPAVVLVTGSGPQNRNGELLGHKPFWVIADFLTRQGIVVFRYDERGVGQSEGSFDGTTSWQFAEDARAAMERLPYFEFVDPNQIGLIGHSEGGLIAWILGAEQKQLPNFVLALAPPVVPIAELMERQTEDAIRATGAPETLAKSQGAFNRSLYQAIAEADNPASAKNSLTQVLEIHGTQQGLSGSQLEKQVTDQLSSFEQLLDPWFYHFIRTDPGTLIRQLTLPVWAAFGEKDVQVNAAENGDALRKILPDNARHVIKSYPALNHLFQTAKTGAVSEYGEIEETFNVQVIQDMVDWIKQLH</sequence>
<reference evidence="3 4" key="1">
    <citation type="submission" date="2013-02" db="EMBL/GenBank/DDBJ databases">
        <title>A novel strain isolated from Lonar lake, Maharashtra, India.</title>
        <authorList>
            <person name="Singh A."/>
        </authorList>
    </citation>
    <scope>NUCLEOTIDE SEQUENCE [LARGE SCALE GENOMIC DNA]</scope>
    <source>
        <strain evidence="3 4">AK24</strain>
    </source>
</reference>
<evidence type="ECO:0000313" key="3">
    <source>
        <dbReference type="EMBL" id="EON78681.1"/>
    </source>
</evidence>
<evidence type="ECO:0000313" key="4">
    <source>
        <dbReference type="Proteomes" id="UP000013909"/>
    </source>
</evidence>
<protein>
    <recommendedName>
        <fullName evidence="2">Serine aminopeptidase S33 domain-containing protein</fullName>
    </recommendedName>
</protein>
<dbReference type="PATRIC" id="fig|1288963.3.peg.854"/>
<keyword evidence="1" id="KW-0378">Hydrolase</keyword>
<dbReference type="SUPFAM" id="SSF53474">
    <property type="entry name" value="alpha/beta-Hydrolases"/>
    <property type="match status" value="1"/>
</dbReference>
<evidence type="ECO:0000259" key="2">
    <source>
        <dbReference type="Pfam" id="PF12146"/>
    </source>
</evidence>
<dbReference type="EMBL" id="AQHR01000025">
    <property type="protein sequence ID" value="EON78681.1"/>
    <property type="molecule type" value="Genomic_DNA"/>
</dbReference>
<dbReference type="GO" id="GO:0006508">
    <property type="term" value="P:proteolysis"/>
    <property type="evidence" value="ECO:0007669"/>
    <property type="project" value="InterPro"/>
</dbReference>
<dbReference type="AlphaFoldDB" id="R7ZX04"/>
<dbReference type="Gene3D" id="3.40.50.1820">
    <property type="entry name" value="alpha/beta hydrolase"/>
    <property type="match status" value="1"/>
</dbReference>
<dbReference type="Pfam" id="PF12146">
    <property type="entry name" value="Hydrolase_4"/>
    <property type="match status" value="1"/>
</dbReference>
<organism evidence="3 4">
    <name type="scientific">Lunatimonas lonarensis</name>
    <dbReference type="NCBI Taxonomy" id="1232681"/>
    <lineage>
        <taxon>Bacteria</taxon>
        <taxon>Pseudomonadati</taxon>
        <taxon>Bacteroidota</taxon>
        <taxon>Cytophagia</taxon>
        <taxon>Cytophagales</taxon>
        <taxon>Cyclobacteriaceae</taxon>
    </lineage>
</organism>
<feature type="domain" description="Serine aminopeptidase S33" evidence="2">
    <location>
        <begin position="214"/>
        <end position="314"/>
    </location>
</feature>
<dbReference type="InterPro" id="IPR002471">
    <property type="entry name" value="Pept_S9_AS"/>
</dbReference>